<evidence type="ECO:0000256" key="3">
    <source>
        <dbReference type="ARBA" id="ARBA00022741"/>
    </source>
</evidence>
<dbReference type="PROSITE" id="PS00211">
    <property type="entry name" value="ABC_TRANSPORTER_1"/>
    <property type="match status" value="1"/>
</dbReference>
<protein>
    <submittedName>
        <fullName evidence="11">Thiol reductant ABC exporter subunit CydD</fullName>
    </submittedName>
</protein>
<dbReference type="EMBL" id="BAABJP010000026">
    <property type="protein sequence ID" value="GAA5162431.1"/>
    <property type="molecule type" value="Genomic_DNA"/>
</dbReference>
<evidence type="ECO:0000256" key="1">
    <source>
        <dbReference type="ARBA" id="ARBA00004651"/>
    </source>
</evidence>
<evidence type="ECO:0000313" key="12">
    <source>
        <dbReference type="Proteomes" id="UP001428817"/>
    </source>
</evidence>
<evidence type="ECO:0000259" key="10">
    <source>
        <dbReference type="PROSITE" id="PS50929"/>
    </source>
</evidence>
<dbReference type="SUPFAM" id="SSF52540">
    <property type="entry name" value="P-loop containing nucleoside triphosphate hydrolases"/>
    <property type="match status" value="2"/>
</dbReference>
<feature type="transmembrane region" description="Helical" evidence="8">
    <location>
        <begin position="134"/>
        <end position="154"/>
    </location>
</feature>
<feature type="transmembrane region" description="Helical" evidence="8">
    <location>
        <begin position="239"/>
        <end position="267"/>
    </location>
</feature>
<dbReference type="InterPro" id="IPR039421">
    <property type="entry name" value="Type_1_exporter"/>
</dbReference>
<comment type="subcellular location">
    <subcellularLocation>
        <location evidence="1">Cell membrane</location>
        <topology evidence="1">Multi-pass membrane protein</topology>
    </subcellularLocation>
</comment>
<dbReference type="RefSeq" id="WP_185065895.1">
    <property type="nucleotide sequence ID" value="NZ_BAABJP010000026.1"/>
</dbReference>
<reference evidence="12" key="1">
    <citation type="journal article" date="2019" name="Int. J. Syst. Evol. Microbiol.">
        <title>The Global Catalogue of Microorganisms (GCM) 10K type strain sequencing project: providing services to taxonomists for standard genome sequencing and annotation.</title>
        <authorList>
            <consortium name="The Broad Institute Genomics Platform"/>
            <consortium name="The Broad Institute Genome Sequencing Center for Infectious Disease"/>
            <person name="Wu L."/>
            <person name="Ma J."/>
        </authorList>
    </citation>
    <scope>NUCLEOTIDE SEQUENCE [LARGE SCALE GENOMIC DNA]</scope>
    <source>
        <strain evidence="12">JCM 18303</strain>
    </source>
</reference>
<dbReference type="SMART" id="SM00382">
    <property type="entry name" value="AAA"/>
    <property type="match status" value="2"/>
</dbReference>
<dbReference type="CDD" id="cd03228">
    <property type="entry name" value="ABCC_MRP_Like"/>
    <property type="match status" value="1"/>
</dbReference>
<feature type="transmembrane region" description="Helical" evidence="8">
    <location>
        <begin position="594"/>
        <end position="618"/>
    </location>
</feature>
<dbReference type="Proteomes" id="UP001428817">
    <property type="component" value="Unassembled WGS sequence"/>
</dbReference>
<feature type="transmembrane region" description="Helical" evidence="8">
    <location>
        <begin position="817"/>
        <end position="840"/>
    </location>
</feature>
<feature type="transmembrane region" description="Helical" evidence="8">
    <location>
        <begin position="710"/>
        <end position="730"/>
    </location>
</feature>
<evidence type="ECO:0000256" key="2">
    <source>
        <dbReference type="ARBA" id="ARBA00022692"/>
    </source>
</evidence>
<dbReference type="InterPro" id="IPR036640">
    <property type="entry name" value="ABC1_TM_sf"/>
</dbReference>
<feature type="region of interest" description="Disordered" evidence="7">
    <location>
        <begin position="542"/>
        <end position="561"/>
    </location>
</feature>
<dbReference type="InterPro" id="IPR014223">
    <property type="entry name" value="ABC_CydC/D"/>
</dbReference>
<dbReference type="InterPro" id="IPR011527">
    <property type="entry name" value="ABC1_TM_dom"/>
</dbReference>
<feature type="transmembrane region" description="Helical" evidence="8">
    <location>
        <begin position="273"/>
        <end position="290"/>
    </location>
</feature>
<accession>A0ABP9QJ04</accession>
<feature type="domain" description="ABC transmembrane type-1" evidence="10">
    <location>
        <begin position="595"/>
        <end position="845"/>
    </location>
</feature>
<feature type="transmembrane region" description="Helical" evidence="8">
    <location>
        <begin position="160"/>
        <end position="180"/>
    </location>
</feature>
<evidence type="ECO:0000259" key="9">
    <source>
        <dbReference type="PROSITE" id="PS50893"/>
    </source>
</evidence>
<evidence type="ECO:0000313" key="11">
    <source>
        <dbReference type="EMBL" id="GAA5162431.1"/>
    </source>
</evidence>
<dbReference type="Pfam" id="PF00005">
    <property type="entry name" value="ABC_tran"/>
    <property type="match status" value="2"/>
</dbReference>
<comment type="caution">
    <text evidence="11">The sequence shown here is derived from an EMBL/GenBank/DDBJ whole genome shotgun (WGS) entry which is preliminary data.</text>
</comment>
<dbReference type="PANTHER" id="PTHR24221:SF590">
    <property type="entry name" value="COMPONENT LINKED WITH THE ASSEMBLY OF CYTOCHROME' TRANSPORT TRANSMEMBRANE ATP-BINDING PROTEIN ABC TRANSPORTER CYDD-RELATED"/>
    <property type="match status" value="1"/>
</dbReference>
<feature type="domain" description="ABC transmembrane type-1" evidence="10">
    <location>
        <begin position="20"/>
        <end position="302"/>
    </location>
</feature>
<keyword evidence="4" id="KW-0067">ATP-binding</keyword>
<name>A0ABP9QJ04_9PSEU</name>
<dbReference type="CDD" id="cd18584">
    <property type="entry name" value="ABC_6TM_AarD_CydD"/>
    <property type="match status" value="1"/>
</dbReference>
<dbReference type="PROSITE" id="PS50893">
    <property type="entry name" value="ABC_TRANSPORTER_2"/>
    <property type="match status" value="2"/>
</dbReference>
<dbReference type="Pfam" id="PF00664">
    <property type="entry name" value="ABC_membrane"/>
    <property type="match status" value="2"/>
</dbReference>
<dbReference type="PANTHER" id="PTHR24221">
    <property type="entry name" value="ATP-BINDING CASSETTE SUB-FAMILY B"/>
    <property type="match status" value="1"/>
</dbReference>
<keyword evidence="6 8" id="KW-0472">Membrane</keyword>
<gene>
    <name evidence="11" type="primary">cydD</name>
    <name evidence="11" type="ORF">GCM10023321_48020</name>
</gene>
<evidence type="ECO:0000256" key="7">
    <source>
        <dbReference type="SAM" id="MobiDB-lite"/>
    </source>
</evidence>
<keyword evidence="2 8" id="KW-0812">Transmembrane</keyword>
<sequence length="1159" mass="120302">MRPVDPRLLRHAGAARRFILVAAALGVAGAGLVIAQAGLLATVISRAFLDHTPLDALLSVLGLLAAVVVGRAALAWLSETTAHRAAAAVLAQLRATLVAHALRGSPRACGRSPAELATLASTGIDGLEGYFARYLPQLLLAAVVPAAVGARILLADWGAALIVAATVPLIPLFMILIGLYTRRHVRRQWHTLCVLAHHFMDLVAGLAVLTAFGRARGQAATIRRITERYRGQTMRTLRVAFLSALVLELLATLSVAMVAVSVGLRLVSGGLDLHTALLVLILVPEVYLPLRAVGARFHDSAQGLAAAEDVFAVLDAAEPPQGRRRPAPDPAKLPVRLDDVRVDGRSSAILDRLTLEISPGQVVGVVGPSGCGKSTLVDLLLAFRTPDAGRVTVGGVDLTEIDRDAWLARIAWVPQQPRLVRGTIEQNLRLGRPEATHARVRAAATAAGLDIPLDRVVGELGAGLSTGQQRRVALARALLADRPLLLLDEPTEGVDADTEAAILAALPAALAGRTAVIATHRPAVLALCDTVLTLPGATPVAANQPSESGQAVPEDSGAAAPTAAGVIRPEDQYIGTGGARRWLARLVRPYRTRLALATLAGAGALASGVALTATSAWLISTAALHPPVLSLMVAIVAVRTFGLSKAALRYLERLISHDIALRLLGDLRVRVWQALVRLGPAATARLRRGDLLHRLIADVDAQQDLLVRGLVPVAAAAVVGAGTAIGLGLLLPAAGVALLVGLAVAGIAAPGLSALAGRAAERRTSALRADVVSGTVELLTAAPDLIALGAVAPRQRAVAARDTALTRALRTAALTRGAGIGLATLAVGATAVACAALGVAALGDGLAGPLLAVLALTPLATAELVTGLPEAAQRLLGAGHAVRRLAELDQMPATCTEPGRPAPVPPTRSLRATHLAVRWPDSPTDAVQNVTLAVSPDRRLALTGPSGSGKSTVLAALMRTLDPSAGTIHADDLDTRRCTGDDLRSRIAWCGPDTHLFDSTLRENLRLAAPDADDTHLIAGLRRVRLGDWFDALPDGLDTRLGTHGTPVSGGERQRLGLARALLADRPILLLDEPTAHLDTPTATALAQDLLAYTTGRAALIVTHQPRQFGGLPTVALTGPMGAHRTPDGTRSTRSARRPVIATSTKEATHERAGSRHPV</sequence>
<feature type="transmembrane region" description="Helical" evidence="8">
    <location>
        <begin position="736"/>
        <end position="756"/>
    </location>
</feature>
<dbReference type="InterPro" id="IPR027417">
    <property type="entry name" value="P-loop_NTPase"/>
</dbReference>
<feature type="region of interest" description="Disordered" evidence="7">
    <location>
        <begin position="1112"/>
        <end position="1159"/>
    </location>
</feature>
<evidence type="ECO:0000256" key="5">
    <source>
        <dbReference type="ARBA" id="ARBA00022989"/>
    </source>
</evidence>
<dbReference type="NCBIfam" id="TIGR02857">
    <property type="entry name" value="CydD"/>
    <property type="match status" value="1"/>
</dbReference>
<feature type="domain" description="ABC transporter" evidence="9">
    <location>
        <begin position="335"/>
        <end position="561"/>
    </location>
</feature>
<evidence type="ECO:0000256" key="6">
    <source>
        <dbReference type="ARBA" id="ARBA00023136"/>
    </source>
</evidence>
<dbReference type="Gene3D" id="1.20.1560.10">
    <property type="entry name" value="ABC transporter type 1, transmembrane domain"/>
    <property type="match status" value="2"/>
</dbReference>
<evidence type="ECO:0000256" key="4">
    <source>
        <dbReference type="ARBA" id="ARBA00022840"/>
    </source>
</evidence>
<dbReference type="InterPro" id="IPR014216">
    <property type="entry name" value="ABC_transptr_CydD"/>
</dbReference>
<dbReference type="InterPro" id="IPR003439">
    <property type="entry name" value="ABC_transporter-like_ATP-bd"/>
</dbReference>
<dbReference type="PROSITE" id="PS50929">
    <property type="entry name" value="ABC_TM1F"/>
    <property type="match status" value="2"/>
</dbReference>
<feature type="domain" description="ABC transporter" evidence="9">
    <location>
        <begin position="910"/>
        <end position="1143"/>
    </location>
</feature>
<keyword evidence="3" id="KW-0547">Nucleotide-binding</keyword>
<dbReference type="InterPro" id="IPR003593">
    <property type="entry name" value="AAA+_ATPase"/>
</dbReference>
<feature type="transmembrane region" description="Helical" evidence="8">
    <location>
        <begin position="56"/>
        <end position="77"/>
    </location>
</feature>
<dbReference type="NCBIfam" id="TIGR02868">
    <property type="entry name" value="CydC"/>
    <property type="match status" value="1"/>
</dbReference>
<dbReference type="Gene3D" id="3.40.50.300">
    <property type="entry name" value="P-loop containing nucleotide triphosphate hydrolases"/>
    <property type="match status" value="2"/>
</dbReference>
<dbReference type="InterPro" id="IPR017871">
    <property type="entry name" value="ABC_transporter-like_CS"/>
</dbReference>
<feature type="transmembrane region" description="Helical" evidence="8">
    <location>
        <begin position="624"/>
        <end position="643"/>
    </location>
</feature>
<dbReference type="SUPFAM" id="SSF90123">
    <property type="entry name" value="ABC transporter transmembrane region"/>
    <property type="match status" value="2"/>
</dbReference>
<organism evidence="11 12">
    <name type="scientific">Pseudonocardia eucalypti</name>
    <dbReference type="NCBI Taxonomy" id="648755"/>
    <lineage>
        <taxon>Bacteria</taxon>
        <taxon>Bacillati</taxon>
        <taxon>Actinomycetota</taxon>
        <taxon>Actinomycetes</taxon>
        <taxon>Pseudonocardiales</taxon>
        <taxon>Pseudonocardiaceae</taxon>
        <taxon>Pseudonocardia</taxon>
    </lineage>
</organism>
<evidence type="ECO:0000256" key="8">
    <source>
        <dbReference type="SAM" id="Phobius"/>
    </source>
</evidence>
<feature type="compositionally biased region" description="Basic and acidic residues" evidence="7">
    <location>
        <begin position="1147"/>
        <end position="1159"/>
    </location>
</feature>
<proteinExistence type="predicted"/>
<feature type="transmembrane region" description="Helical" evidence="8">
    <location>
        <begin position="20"/>
        <end position="44"/>
    </location>
</feature>
<keyword evidence="5 8" id="KW-1133">Transmembrane helix</keyword>
<keyword evidence="12" id="KW-1185">Reference proteome</keyword>